<dbReference type="Proteomes" id="UP000305848">
    <property type="component" value="Unassembled WGS sequence"/>
</dbReference>
<dbReference type="PIRSF" id="PIRSF029033">
    <property type="entry name" value="UCP029033"/>
    <property type="match status" value="1"/>
</dbReference>
<dbReference type="GO" id="GO:0006974">
    <property type="term" value="P:DNA damage response"/>
    <property type="evidence" value="ECO:0007669"/>
    <property type="project" value="TreeGrafter"/>
</dbReference>
<gene>
    <name evidence="1" type="ORF">FC093_00840</name>
</gene>
<dbReference type="AlphaFoldDB" id="A0A4U3L9S0"/>
<dbReference type="InterPro" id="IPR007497">
    <property type="entry name" value="SIMPL/DUF541"/>
</dbReference>
<dbReference type="Pfam" id="PF04402">
    <property type="entry name" value="SIMPL"/>
    <property type="match status" value="1"/>
</dbReference>
<dbReference type="Gene3D" id="3.30.110.170">
    <property type="entry name" value="Protein of unknown function (DUF541), domain 1"/>
    <property type="match status" value="1"/>
</dbReference>
<name>A0A4U3L9S0_9BACT</name>
<keyword evidence="2" id="KW-1185">Reference proteome</keyword>
<dbReference type="PANTHER" id="PTHR34387:SF2">
    <property type="entry name" value="SLR1258 PROTEIN"/>
    <property type="match status" value="1"/>
</dbReference>
<dbReference type="EMBL" id="SZQL01000001">
    <property type="protein sequence ID" value="TKK72058.1"/>
    <property type="molecule type" value="Genomic_DNA"/>
</dbReference>
<dbReference type="InterPro" id="IPR016907">
    <property type="entry name" value="UCP029033"/>
</dbReference>
<evidence type="ECO:0000313" key="1">
    <source>
        <dbReference type="EMBL" id="TKK72058.1"/>
    </source>
</evidence>
<sequence length="243" mass="26646">MRSLLSPIIIAVAVIIAVIIAASAFRYHFTAAETIAVTGSAEKDFASDQIVWKATFTRQGYELKDAYAMLKSDENAIKQYLNAANIADSNIVFSSVDVQRNYNNRYDENGRMTGNEFSGYSLTGTVTVDSRNIPVVEKLSREITGLLQKGIELNSIPPSYYYSGLNTLKIDLLANASKDAKQRAESIAENSGASLGNIKKATMGVFQITGKNMNEDYSYGGVFNTSAKEKTATITLRVEYQLK</sequence>
<comment type="caution">
    <text evidence="1">The sequence shown here is derived from an EMBL/GenBank/DDBJ whole genome shotgun (WGS) entry which is preliminary data.</text>
</comment>
<dbReference type="PANTHER" id="PTHR34387">
    <property type="entry name" value="SLR1258 PROTEIN"/>
    <property type="match status" value="1"/>
</dbReference>
<reference evidence="1 2" key="1">
    <citation type="submission" date="2019-05" db="EMBL/GenBank/DDBJ databases">
        <title>Panacibacter sp. strain 17mud1-8 Genome sequencing and assembly.</title>
        <authorList>
            <person name="Chhetri G."/>
        </authorList>
    </citation>
    <scope>NUCLEOTIDE SEQUENCE [LARGE SCALE GENOMIC DNA]</scope>
    <source>
        <strain evidence="1 2">17mud1-8</strain>
    </source>
</reference>
<evidence type="ECO:0000313" key="2">
    <source>
        <dbReference type="Proteomes" id="UP000305848"/>
    </source>
</evidence>
<dbReference type="Gene3D" id="3.30.70.2970">
    <property type="entry name" value="Protein of unknown function (DUF541), domain 2"/>
    <property type="match status" value="1"/>
</dbReference>
<dbReference type="OrthoDB" id="9785289at2"/>
<organism evidence="1 2">
    <name type="scientific">Ilyomonas limi</name>
    <dbReference type="NCBI Taxonomy" id="2575867"/>
    <lineage>
        <taxon>Bacteria</taxon>
        <taxon>Pseudomonadati</taxon>
        <taxon>Bacteroidota</taxon>
        <taxon>Chitinophagia</taxon>
        <taxon>Chitinophagales</taxon>
        <taxon>Chitinophagaceae</taxon>
        <taxon>Ilyomonas</taxon>
    </lineage>
</organism>
<protein>
    <submittedName>
        <fullName evidence="1">SIMPL domain-containing protein</fullName>
    </submittedName>
</protein>
<proteinExistence type="predicted"/>
<accession>A0A4U3L9S0</accession>
<dbReference type="InterPro" id="IPR052022">
    <property type="entry name" value="26kDa_periplasmic_antigen"/>
</dbReference>